<organism evidence="2">
    <name type="scientific">Rhipicephalus zambeziensis</name>
    <dbReference type="NCBI Taxonomy" id="60191"/>
    <lineage>
        <taxon>Eukaryota</taxon>
        <taxon>Metazoa</taxon>
        <taxon>Ecdysozoa</taxon>
        <taxon>Arthropoda</taxon>
        <taxon>Chelicerata</taxon>
        <taxon>Arachnida</taxon>
        <taxon>Acari</taxon>
        <taxon>Parasitiformes</taxon>
        <taxon>Ixodida</taxon>
        <taxon>Ixodoidea</taxon>
        <taxon>Ixodidae</taxon>
        <taxon>Rhipicephalinae</taxon>
        <taxon>Rhipicephalus</taxon>
        <taxon>Rhipicephalus</taxon>
    </lineage>
</organism>
<dbReference type="AlphaFoldDB" id="A0A224YKH9"/>
<feature type="transmembrane region" description="Helical" evidence="1">
    <location>
        <begin position="32"/>
        <end position="54"/>
    </location>
</feature>
<dbReference type="EMBL" id="GFPF01003328">
    <property type="protein sequence ID" value="MAA14474.1"/>
    <property type="molecule type" value="Transcribed_RNA"/>
</dbReference>
<reference evidence="2" key="1">
    <citation type="journal article" date="2017" name="Parasit. Vectors">
        <title>Sialotranscriptomics of Rhipicephalus zambeziensis reveals intricate expression profiles of secretory proteins and suggests tight temporal transcriptional regulation during blood-feeding.</title>
        <authorList>
            <person name="de Castro M.H."/>
            <person name="de Klerk D."/>
            <person name="Pienaar R."/>
            <person name="Rees D.J.G."/>
            <person name="Mans B.J."/>
        </authorList>
    </citation>
    <scope>NUCLEOTIDE SEQUENCE</scope>
    <source>
        <tissue evidence="2">Salivary glands</tissue>
    </source>
</reference>
<evidence type="ECO:0000256" key="1">
    <source>
        <dbReference type="SAM" id="Phobius"/>
    </source>
</evidence>
<keyword evidence="1" id="KW-0472">Membrane</keyword>
<protein>
    <submittedName>
        <fullName evidence="2">Uncharacterized protein</fullName>
    </submittedName>
</protein>
<feature type="transmembrane region" description="Helical" evidence="1">
    <location>
        <begin position="75"/>
        <end position="95"/>
    </location>
</feature>
<name>A0A224YKH9_9ACAR</name>
<keyword evidence="1" id="KW-1133">Transmembrane helix</keyword>
<proteinExistence type="predicted"/>
<keyword evidence="1" id="KW-0812">Transmembrane</keyword>
<evidence type="ECO:0000313" key="2">
    <source>
        <dbReference type="EMBL" id="MAA14474.1"/>
    </source>
</evidence>
<sequence>MLYSLPSSFPFFSNTRCLPPHFHLPFPLAVLYYTRLSFVLLACLDSRVVTALAFGSWVRSFKSRLVKNISLAFRFYIILPSFLSVLVLSPIRVIAGHAGKIGARALGAKQKITKTTKGKKRLKRARVGS</sequence>
<accession>A0A224YKH9</accession>